<keyword evidence="2" id="KW-1185">Reference proteome</keyword>
<dbReference type="STRING" id="1403316.PRV_00810"/>
<gene>
    <name evidence="1" type="ORF">PRV_00810</name>
</gene>
<dbReference type="HOGENOM" id="CLU_798811_0_0_14"/>
<proteinExistence type="predicted"/>
<dbReference type="RefSeq" id="WP_022769142.1">
    <property type="nucleotide sequence ID" value="NC_022575.1"/>
</dbReference>
<reference evidence="1 2" key="1">
    <citation type="journal article" date="2013" name="Genome Announc.">
        <title>Genome Sequence of Mycoplasma parvum (Formerly Eperythrozoon parvum), a Diminutive Hemoplasma of the Pig.</title>
        <authorList>
            <person name="do Nascimento N.C."/>
            <person name="Dos Santos A.P."/>
            <person name="Chu Y."/>
            <person name="Guimaraes A.M."/>
            <person name="Pagliaro A."/>
            <person name="Messick J.B."/>
        </authorList>
    </citation>
    <scope>NUCLEOTIDE SEQUENCE [LARGE SCALE GENOMIC DNA]</scope>
    <source>
        <strain evidence="1 2">Indiana</strain>
    </source>
</reference>
<dbReference type="AlphaFoldDB" id="U5NC00"/>
<sequence>MGTISKSMFTKEKESVLNELVNDSSLDLNKLKVIDEWYLLGLDEKEKVNQNGKIFDIWNKDINLKNSGFKERIEEIAKYFISCYGAKVKIINYSIANQYFAPQGNNGWDSMWSYQTEIGQLKEESVEWQGSEVTLDQNSSAETINKGCSEVAWKTKKISKADENKLGQIKLPKIRELFVEVNENKNREGSGNLINGKKRTKGIIITELGNVKPHAGKIRLIKVENGKDYWYIDLWFKHKGYELAERINKMAQEELGCQIMDQQDYESESATDIQKCKGFVKTQFKGIFQKEVNNAGKEEQLCFKGNGGFSIDCSYSDEISTEWENLKQELGTKWLEVGQEIGILWQGKSFKWRSF</sequence>
<evidence type="ECO:0000313" key="1">
    <source>
        <dbReference type="EMBL" id="AGX88927.1"/>
    </source>
</evidence>
<dbReference type="Proteomes" id="UP000017119">
    <property type="component" value="Chromosome"/>
</dbReference>
<dbReference type="PATRIC" id="fig|1403316.3.peg.137"/>
<organism evidence="1 2">
    <name type="scientific">Mycoplasma parvum str. Indiana</name>
    <dbReference type="NCBI Taxonomy" id="1403316"/>
    <lineage>
        <taxon>Bacteria</taxon>
        <taxon>Bacillati</taxon>
        <taxon>Mycoplasmatota</taxon>
        <taxon>Mollicutes</taxon>
        <taxon>Mycoplasmataceae</taxon>
        <taxon>Mycoplasma</taxon>
    </lineage>
</organism>
<dbReference type="KEGG" id="mpv:PRV_00810"/>
<dbReference type="OrthoDB" id="9804933at2"/>
<protein>
    <submittedName>
        <fullName evidence="1">Uncharacterized protein</fullName>
    </submittedName>
</protein>
<name>U5NC00_9MOLU</name>
<accession>U5NC00</accession>
<dbReference type="EMBL" id="CP006771">
    <property type="protein sequence ID" value="AGX88927.1"/>
    <property type="molecule type" value="Genomic_DNA"/>
</dbReference>
<evidence type="ECO:0000313" key="2">
    <source>
        <dbReference type="Proteomes" id="UP000017119"/>
    </source>
</evidence>